<dbReference type="InterPro" id="IPR012340">
    <property type="entry name" value="NA-bd_OB-fold"/>
</dbReference>
<dbReference type="EMBL" id="JACTNZ010000009">
    <property type="protein sequence ID" value="KAG5533517.1"/>
    <property type="molecule type" value="Genomic_DNA"/>
</dbReference>
<dbReference type="Proteomes" id="UP000823749">
    <property type="component" value="Chromosome 9"/>
</dbReference>
<comment type="caution">
    <text evidence="1">The sequence shown here is derived from an EMBL/GenBank/DDBJ whole genome shotgun (WGS) entry which is preliminary data.</text>
</comment>
<name>A0AAV6IXH5_9ERIC</name>
<proteinExistence type="predicted"/>
<evidence type="ECO:0000313" key="1">
    <source>
        <dbReference type="EMBL" id="KAG5533517.1"/>
    </source>
</evidence>
<gene>
    <name evidence="1" type="ORF">RHGRI_027635</name>
</gene>
<sequence>MFRFLENKCQLAIKARTPVEEIHIDGLTQRTVKYNFTPIAALHQVKNRDTKLVGPRRYINDSYVVNVRVIDHSFQPSIVSLWDKFTEYEAPAMANLPGNFPVVIGLRLKTSTYYGLTLATRNSSSFIFDPPPLPEVTALQSWCTANAAKIRELPIAPAAHLAMPTADEDSEDDITKIANLPMSVEKVLHALKFPIMLYQLDQGNSSPSVLPFRSLGLKK</sequence>
<keyword evidence="2" id="KW-1185">Reference proteome</keyword>
<dbReference type="Gene3D" id="2.40.50.140">
    <property type="entry name" value="Nucleic acid-binding proteins"/>
    <property type="match status" value="1"/>
</dbReference>
<protein>
    <submittedName>
        <fullName evidence="1">Uncharacterized protein</fullName>
    </submittedName>
</protein>
<reference evidence="1" key="1">
    <citation type="submission" date="2020-08" db="EMBL/GenBank/DDBJ databases">
        <title>Plant Genome Project.</title>
        <authorList>
            <person name="Zhang R.-G."/>
        </authorList>
    </citation>
    <scope>NUCLEOTIDE SEQUENCE</scope>
    <source>
        <strain evidence="1">WSP0</strain>
        <tissue evidence="1">Leaf</tissue>
    </source>
</reference>
<organism evidence="1 2">
    <name type="scientific">Rhododendron griersonianum</name>
    <dbReference type="NCBI Taxonomy" id="479676"/>
    <lineage>
        <taxon>Eukaryota</taxon>
        <taxon>Viridiplantae</taxon>
        <taxon>Streptophyta</taxon>
        <taxon>Embryophyta</taxon>
        <taxon>Tracheophyta</taxon>
        <taxon>Spermatophyta</taxon>
        <taxon>Magnoliopsida</taxon>
        <taxon>eudicotyledons</taxon>
        <taxon>Gunneridae</taxon>
        <taxon>Pentapetalae</taxon>
        <taxon>asterids</taxon>
        <taxon>Ericales</taxon>
        <taxon>Ericaceae</taxon>
        <taxon>Ericoideae</taxon>
        <taxon>Rhodoreae</taxon>
        <taxon>Rhododendron</taxon>
    </lineage>
</organism>
<dbReference type="AlphaFoldDB" id="A0AAV6IXH5"/>
<evidence type="ECO:0000313" key="2">
    <source>
        <dbReference type="Proteomes" id="UP000823749"/>
    </source>
</evidence>
<accession>A0AAV6IXH5</accession>